<dbReference type="AlphaFoldDB" id="A0A218XGN8"/>
<feature type="coiled-coil region" evidence="1">
    <location>
        <begin position="52"/>
        <end position="79"/>
    </location>
</feature>
<evidence type="ECO:0000313" key="2">
    <source>
        <dbReference type="EMBL" id="OWM84093.1"/>
    </source>
</evidence>
<protein>
    <submittedName>
        <fullName evidence="2">Uncharacterized protein</fullName>
    </submittedName>
</protein>
<evidence type="ECO:0000256" key="1">
    <source>
        <dbReference type="SAM" id="Coils"/>
    </source>
</evidence>
<comment type="caution">
    <text evidence="2">The sequence shown here is derived from an EMBL/GenBank/DDBJ whole genome shotgun (WGS) entry which is preliminary data.</text>
</comment>
<evidence type="ECO:0000313" key="3">
    <source>
        <dbReference type="EMBL" id="PKI39736.1"/>
    </source>
</evidence>
<evidence type="ECO:0000313" key="5">
    <source>
        <dbReference type="Proteomes" id="UP000233551"/>
    </source>
</evidence>
<dbReference type="Proteomes" id="UP000233551">
    <property type="component" value="Unassembled WGS sequence"/>
</dbReference>
<evidence type="ECO:0000313" key="4">
    <source>
        <dbReference type="Proteomes" id="UP000197138"/>
    </source>
</evidence>
<keyword evidence="5" id="KW-1185">Reference proteome</keyword>
<keyword evidence="1" id="KW-0175">Coiled coil</keyword>
<gene>
    <name evidence="2" type="ORF">CDL15_Pgr009340</name>
    <name evidence="3" type="ORF">CRG98_039873</name>
</gene>
<dbReference type="Proteomes" id="UP000197138">
    <property type="component" value="Unassembled WGS sequence"/>
</dbReference>
<proteinExistence type="predicted"/>
<organism evidence="2 4">
    <name type="scientific">Punica granatum</name>
    <name type="common">Pomegranate</name>
    <dbReference type="NCBI Taxonomy" id="22663"/>
    <lineage>
        <taxon>Eukaryota</taxon>
        <taxon>Viridiplantae</taxon>
        <taxon>Streptophyta</taxon>
        <taxon>Embryophyta</taxon>
        <taxon>Tracheophyta</taxon>
        <taxon>Spermatophyta</taxon>
        <taxon>Magnoliopsida</taxon>
        <taxon>eudicotyledons</taxon>
        <taxon>Gunneridae</taxon>
        <taxon>Pentapetalae</taxon>
        <taxon>rosids</taxon>
        <taxon>malvids</taxon>
        <taxon>Myrtales</taxon>
        <taxon>Lythraceae</taxon>
        <taxon>Punica</taxon>
    </lineage>
</organism>
<sequence>MSMTETYLAEIKSKVGMTPYLEENSKTKELHITGVLSNREFPVITYNHNVFGDVLMKENRELKKKIEDLEKLMKQLLMFPPSMYPNLMNNPMVSLLSNPLLRSVDLEDHKSFTGQA</sequence>
<accession>A0A218XGN8</accession>
<reference evidence="2" key="2">
    <citation type="submission" date="2017-06" db="EMBL/GenBank/DDBJ databases">
        <title>The pomegranate genome and the genomics of punicalagin biosynthesis.</title>
        <authorList>
            <person name="Xu C."/>
        </authorList>
    </citation>
    <scope>NUCLEOTIDE SEQUENCE [LARGE SCALE GENOMIC DNA]</scope>
    <source>
        <tissue evidence="2">Fresh leaf</tissue>
    </source>
</reference>
<dbReference type="GeneID" id="116189043"/>
<dbReference type="EMBL" id="MTKT01001802">
    <property type="protein sequence ID" value="OWM84093.1"/>
    <property type="molecule type" value="Genomic_DNA"/>
</dbReference>
<reference evidence="4" key="1">
    <citation type="journal article" date="2017" name="Plant J.">
        <title>The pomegranate (Punica granatum L.) genome and the genomics of punicalagin biosynthesis.</title>
        <authorList>
            <person name="Qin G."/>
            <person name="Xu C."/>
            <person name="Ming R."/>
            <person name="Tang H."/>
            <person name="Guyot R."/>
            <person name="Kramer E.M."/>
            <person name="Hu Y."/>
            <person name="Yi X."/>
            <person name="Qi Y."/>
            <person name="Xu X."/>
            <person name="Gao Z."/>
            <person name="Pan H."/>
            <person name="Jian J."/>
            <person name="Tian Y."/>
            <person name="Yue Z."/>
            <person name="Xu Y."/>
        </authorList>
    </citation>
    <scope>NUCLEOTIDE SEQUENCE [LARGE SCALE GENOMIC DNA]</scope>
    <source>
        <strain evidence="4">cv. Dabenzi</strain>
    </source>
</reference>
<name>A0A218XGN8_PUNGR</name>
<dbReference type="EMBL" id="PGOL01003769">
    <property type="protein sequence ID" value="PKI39736.1"/>
    <property type="molecule type" value="Genomic_DNA"/>
</dbReference>
<reference evidence="3 5" key="3">
    <citation type="submission" date="2017-11" db="EMBL/GenBank/DDBJ databases">
        <title>De-novo sequencing of pomegranate (Punica granatum L.) genome.</title>
        <authorList>
            <person name="Akparov Z."/>
            <person name="Amiraslanov A."/>
            <person name="Hajiyeva S."/>
            <person name="Abbasov M."/>
            <person name="Kaur K."/>
            <person name="Hamwieh A."/>
            <person name="Solovyev V."/>
            <person name="Salamov A."/>
            <person name="Braich B."/>
            <person name="Kosarev P."/>
            <person name="Mahmoud A."/>
            <person name="Hajiyev E."/>
            <person name="Babayeva S."/>
            <person name="Izzatullayeva V."/>
            <person name="Mammadov A."/>
            <person name="Mammadov A."/>
            <person name="Sharifova S."/>
            <person name="Ojaghi J."/>
            <person name="Eynullazada K."/>
            <person name="Bayramov B."/>
            <person name="Abdulazimova A."/>
            <person name="Shahmuradov I."/>
        </authorList>
    </citation>
    <scope>NUCLEOTIDE SEQUENCE [LARGE SCALE GENOMIC DNA]</scope>
    <source>
        <strain evidence="3">AG2017</strain>
        <strain evidence="5">cv. AG2017</strain>
        <tissue evidence="3">Leaf</tissue>
    </source>
</reference>